<keyword evidence="2" id="KW-1185">Reference proteome</keyword>
<dbReference type="Proteomes" id="UP000019486">
    <property type="component" value="Unassembled WGS sequence"/>
</dbReference>
<dbReference type="EMBL" id="AVFL01000047">
    <property type="protein sequence ID" value="EWY36311.1"/>
    <property type="molecule type" value="Genomic_DNA"/>
</dbReference>
<evidence type="ECO:0000313" key="1">
    <source>
        <dbReference type="EMBL" id="EWY36311.1"/>
    </source>
</evidence>
<comment type="caution">
    <text evidence="1">The sequence shown here is derived from an EMBL/GenBank/DDBJ whole genome shotgun (WGS) entry which is preliminary data.</text>
</comment>
<dbReference type="AlphaFoldDB" id="W9GUH3"/>
<sequence length="32" mass="3704">MFPDTDRKDLVVLAKATIAELEMSRARRFLLP</sequence>
<organism evidence="1 2">
    <name type="scientific">Skermanella stibiiresistens SB22</name>
    <dbReference type="NCBI Taxonomy" id="1385369"/>
    <lineage>
        <taxon>Bacteria</taxon>
        <taxon>Pseudomonadati</taxon>
        <taxon>Pseudomonadota</taxon>
        <taxon>Alphaproteobacteria</taxon>
        <taxon>Rhodospirillales</taxon>
        <taxon>Azospirillaceae</taxon>
        <taxon>Skermanella</taxon>
    </lineage>
</organism>
<name>W9GUH3_9PROT</name>
<accession>W9GUH3</accession>
<gene>
    <name evidence="1" type="ORF">N825_28990</name>
</gene>
<evidence type="ECO:0000313" key="2">
    <source>
        <dbReference type="Proteomes" id="UP000019486"/>
    </source>
</evidence>
<protein>
    <submittedName>
        <fullName evidence="1">Uncharacterized protein</fullName>
    </submittedName>
</protein>
<reference evidence="1 2" key="1">
    <citation type="submission" date="2013-08" db="EMBL/GenBank/DDBJ databases">
        <title>The genome sequence of Skermanella stibiiresistens.</title>
        <authorList>
            <person name="Zhu W."/>
            <person name="Wang G."/>
        </authorList>
    </citation>
    <scope>NUCLEOTIDE SEQUENCE [LARGE SCALE GENOMIC DNA]</scope>
    <source>
        <strain evidence="1 2">SB22</strain>
    </source>
</reference>
<proteinExistence type="predicted"/>